<feature type="signal peptide" evidence="4">
    <location>
        <begin position="1"/>
        <end position="20"/>
    </location>
</feature>
<name>A0A7S2KSC0_9STRA</name>
<organism evidence="6">
    <name type="scientific">Skeletonema marinoi</name>
    <dbReference type="NCBI Taxonomy" id="267567"/>
    <lineage>
        <taxon>Eukaryota</taxon>
        <taxon>Sar</taxon>
        <taxon>Stramenopiles</taxon>
        <taxon>Ochrophyta</taxon>
        <taxon>Bacillariophyta</taxon>
        <taxon>Coscinodiscophyceae</taxon>
        <taxon>Thalassiosirophycidae</taxon>
        <taxon>Thalassiosirales</taxon>
        <taxon>Skeletonemataceae</taxon>
        <taxon>Skeletonema</taxon>
        <taxon>Skeletonema marinoi-dohrnii complex</taxon>
    </lineage>
</organism>
<evidence type="ECO:0000313" key="6">
    <source>
        <dbReference type="EMBL" id="CAD9584913.1"/>
    </source>
</evidence>
<comment type="cofactor">
    <cofactor evidence="1">
        <name>Zn(2+)</name>
        <dbReference type="ChEBI" id="CHEBI:29105"/>
    </cofactor>
</comment>
<evidence type="ECO:0000259" key="5">
    <source>
        <dbReference type="PROSITE" id="PS52035"/>
    </source>
</evidence>
<feature type="chain" id="PRO_5031110279" description="Peptidase M14 domain-containing protein" evidence="4">
    <location>
        <begin position="21"/>
        <end position="623"/>
    </location>
</feature>
<dbReference type="SUPFAM" id="SSF53187">
    <property type="entry name" value="Zn-dependent exopeptidases"/>
    <property type="match status" value="1"/>
</dbReference>
<reference evidence="6" key="1">
    <citation type="submission" date="2021-01" db="EMBL/GenBank/DDBJ databases">
        <authorList>
            <person name="Corre E."/>
            <person name="Pelletier E."/>
            <person name="Niang G."/>
            <person name="Scheremetjew M."/>
            <person name="Finn R."/>
            <person name="Kale V."/>
            <person name="Holt S."/>
            <person name="Cochrane G."/>
            <person name="Meng A."/>
            <person name="Brown T."/>
            <person name="Cohen L."/>
        </authorList>
    </citation>
    <scope>NUCLEOTIDE SEQUENCE</scope>
    <source>
        <strain evidence="6">SM1012Den-03</strain>
    </source>
</reference>
<evidence type="ECO:0000256" key="4">
    <source>
        <dbReference type="SAM" id="SignalP"/>
    </source>
</evidence>
<dbReference type="AlphaFoldDB" id="A0A7S2KSC0"/>
<evidence type="ECO:0000256" key="2">
    <source>
        <dbReference type="ARBA" id="ARBA00005988"/>
    </source>
</evidence>
<dbReference type="GO" id="GO:0005615">
    <property type="term" value="C:extracellular space"/>
    <property type="evidence" value="ECO:0007669"/>
    <property type="project" value="TreeGrafter"/>
</dbReference>
<dbReference type="PROSITE" id="PS52035">
    <property type="entry name" value="PEPTIDASE_M14"/>
    <property type="match status" value="1"/>
</dbReference>
<accession>A0A7S2KSC0</accession>
<dbReference type="GO" id="GO:0004181">
    <property type="term" value="F:metallocarboxypeptidase activity"/>
    <property type="evidence" value="ECO:0007669"/>
    <property type="project" value="InterPro"/>
</dbReference>
<keyword evidence="4" id="KW-0732">Signal</keyword>
<dbReference type="GO" id="GO:0006508">
    <property type="term" value="P:proteolysis"/>
    <property type="evidence" value="ECO:0007669"/>
    <property type="project" value="InterPro"/>
</dbReference>
<dbReference type="SMART" id="SM00631">
    <property type="entry name" value="Zn_pept"/>
    <property type="match status" value="1"/>
</dbReference>
<protein>
    <recommendedName>
        <fullName evidence="5">Peptidase M14 domain-containing protein</fullName>
    </recommendedName>
</protein>
<dbReference type="Pfam" id="PF00246">
    <property type="entry name" value="Peptidase_M14"/>
    <property type="match status" value="1"/>
</dbReference>
<dbReference type="InterPro" id="IPR000834">
    <property type="entry name" value="Peptidase_M14"/>
</dbReference>
<feature type="active site" description="Proton donor/acceptor" evidence="3">
    <location>
        <position position="343"/>
    </location>
</feature>
<sequence length="623" mass="69416">MNNLLFLALLTLLRGSRVDAAISRSLQAYEKIRGRECFRSLNGMMQSMKDLAAKYPHLMTINTIGESYIKKYGTSGINITKYDVTYELPPGGYDILAFNITASNSTRQSPDKGKMLIASRVHAREWATAELNARFIEALVEGYESDADITSILERNEIHAILYVNPDGTYIAEKYPRSMWRKNLNPVGCDGGSGGGVDINRNFDFMWGDTRGSSADPCKLTYHGPSANSEPETQALVDYAMKLFPEGQRKKKPEKQKDEAFGEEISGFYADIHAFGRELYYPWGFDDIKSPDDEAFQALGRKLHSFNSYRLWSGAQPHYRYPVTGVASDYMYANMGVASMLYEIGSRFHQPCAEFEDEVVPKNLPSLIYAAKIAHKPFSLIKGPDVFELDARHDNGELRVSATASDGKMVNAIQISSEEFKNSSDYPTGSQVIKAVYVYLDLHPDDWQEGDIRWDMDAIDGNWDTNEESVRLTVSTEDFPSGKHIVHLQAIDSLGYAGPVSSVFVNFVQESAPAPGTTSPSFHQAAKGCLKRLNNEQVDLCLANEHTSNIAINCCSGSQQNGDLTCSRTGCKQTMSYDEAKAHCESMIMRLCTTAELEARVCCGKGCYFNKLPTWTSDMCEEI</sequence>
<gene>
    <name evidence="6" type="ORF">SMAR0320_LOCUS4766</name>
</gene>
<evidence type="ECO:0000256" key="3">
    <source>
        <dbReference type="PROSITE-ProRule" id="PRU01379"/>
    </source>
</evidence>
<evidence type="ECO:0000256" key="1">
    <source>
        <dbReference type="ARBA" id="ARBA00001947"/>
    </source>
</evidence>
<dbReference type="EMBL" id="HBGZ01006771">
    <property type="protein sequence ID" value="CAD9584913.1"/>
    <property type="molecule type" value="Transcribed_RNA"/>
</dbReference>
<dbReference type="GO" id="GO:0008270">
    <property type="term" value="F:zinc ion binding"/>
    <property type="evidence" value="ECO:0007669"/>
    <property type="project" value="InterPro"/>
</dbReference>
<proteinExistence type="inferred from homology"/>
<comment type="similarity">
    <text evidence="2 3">Belongs to the peptidase M14 family.</text>
</comment>
<dbReference type="PANTHER" id="PTHR11705:SF119">
    <property type="entry name" value="OS02G0119300 PROTEIN"/>
    <property type="match status" value="1"/>
</dbReference>
<dbReference type="Gene3D" id="3.40.630.10">
    <property type="entry name" value="Zn peptidases"/>
    <property type="match status" value="1"/>
</dbReference>
<dbReference type="PANTHER" id="PTHR11705">
    <property type="entry name" value="PROTEASE FAMILY M14 CARBOXYPEPTIDASE A,B"/>
    <property type="match status" value="1"/>
</dbReference>
<feature type="domain" description="Peptidase M14" evidence="5">
    <location>
        <begin position="37"/>
        <end position="373"/>
    </location>
</feature>